<dbReference type="AlphaFoldDB" id="A0A0C3BRF3"/>
<evidence type="ECO:0000313" key="4">
    <source>
        <dbReference type="Proteomes" id="UP000054166"/>
    </source>
</evidence>
<keyword evidence="1" id="KW-0812">Transmembrane</keyword>
<dbReference type="OrthoDB" id="3219854at2759"/>
<evidence type="ECO:0000256" key="1">
    <source>
        <dbReference type="SAM" id="Phobius"/>
    </source>
</evidence>
<reference evidence="3 4" key="1">
    <citation type="submission" date="2014-04" db="EMBL/GenBank/DDBJ databases">
        <authorList>
            <consortium name="DOE Joint Genome Institute"/>
            <person name="Kuo A."/>
            <person name="Tarkka M."/>
            <person name="Buscot F."/>
            <person name="Kohler A."/>
            <person name="Nagy L.G."/>
            <person name="Floudas D."/>
            <person name="Copeland A."/>
            <person name="Barry K.W."/>
            <person name="Cichocki N."/>
            <person name="Veneault-Fourrey C."/>
            <person name="LaButti K."/>
            <person name="Lindquist E.A."/>
            <person name="Lipzen A."/>
            <person name="Lundell T."/>
            <person name="Morin E."/>
            <person name="Murat C."/>
            <person name="Sun H."/>
            <person name="Tunlid A."/>
            <person name="Henrissat B."/>
            <person name="Grigoriev I.V."/>
            <person name="Hibbett D.S."/>
            <person name="Martin F."/>
            <person name="Nordberg H.P."/>
            <person name="Cantor M.N."/>
            <person name="Hua S.X."/>
        </authorList>
    </citation>
    <scope>NUCLEOTIDE SEQUENCE [LARGE SCALE GENOMIC DNA]</scope>
    <source>
        <strain evidence="3 4">F 1598</strain>
    </source>
</reference>
<gene>
    <name evidence="3" type="ORF">PILCRDRAFT_210551</name>
</gene>
<sequence>MWFGGLILSLIAGLFCIHCMVWLDGYDVDLVFAGAANEGLINACRLRQYRYQGMEKYSVAQIIGLLPLLLYGALAFFAIGLVDFLWHLNQGIAIYISVLIFHVATSLALQLDHLSRPPCPIFWEICGGKCGN</sequence>
<feature type="domain" description="DUF6535" evidence="2">
    <location>
        <begin position="1"/>
        <end position="87"/>
    </location>
</feature>
<dbReference type="STRING" id="765440.A0A0C3BRF3"/>
<evidence type="ECO:0000259" key="2">
    <source>
        <dbReference type="Pfam" id="PF20153"/>
    </source>
</evidence>
<proteinExistence type="predicted"/>
<evidence type="ECO:0000313" key="3">
    <source>
        <dbReference type="EMBL" id="KIM89063.1"/>
    </source>
</evidence>
<dbReference type="InterPro" id="IPR045338">
    <property type="entry name" value="DUF6535"/>
</dbReference>
<keyword evidence="1" id="KW-0472">Membrane</keyword>
<dbReference type="Pfam" id="PF20153">
    <property type="entry name" value="DUF6535"/>
    <property type="match status" value="1"/>
</dbReference>
<name>A0A0C3BRF3_PILCF</name>
<keyword evidence="1" id="KW-1133">Transmembrane helix</keyword>
<dbReference type="HOGENOM" id="CLU_1917836_0_0_1"/>
<reference evidence="4" key="2">
    <citation type="submission" date="2015-01" db="EMBL/GenBank/DDBJ databases">
        <title>Evolutionary Origins and Diversification of the Mycorrhizal Mutualists.</title>
        <authorList>
            <consortium name="DOE Joint Genome Institute"/>
            <consortium name="Mycorrhizal Genomics Consortium"/>
            <person name="Kohler A."/>
            <person name="Kuo A."/>
            <person name="Nagy L.G."/>
            <person name="Floudas D."/>
            <person name="Copeland A."/>
            <person name="Barry K.W."/>
            <person name="Cichocki N."/>
            <person name="Veneault-Fourrey C."/>
            <person name="LaButti K."/>
            <person name="Lindquist E.A."/>
            <person name="Lipzen A."/>
            <person name="Lundell T."/>
            <person name="Morin E."/>
            <person name="Murat C."/>
            <person name="Riley R."/>
            <person name="Ohm R."/>
            <person name="Sun H."/>
            <person name="Tunlid A."/>
            <person name="Henrissat B."/>
            <person name="Grigoriev I.V."/>
            <person name="Hibbett D.S."/>
            <person name="Martin F."/>
        </authorList>
    </citation>
    <scope>NUCLEOTIDE SEQUENCE [LARGE SCALE GENOMIC DNA]</scope>
    <source>
        <strain evidence="4">F 1598</strain>
    </source>
</reference>
<dbReference type="Proteomes" id="UP000054166">
    <property type="component" value="Unassembled WGS sequence"/>
</dbReference>
<feature type="transmembrane region" description="Helical" evidence="1">
    <location>
        <begin position="92"/>
        <end position="111"/>
    </location>
</feature>
<protein>
    <recommendedName>
        <fullName evidence="2">DUF6535 domain-containing protein</fullName>
    </recommendedName>
</protein>
<accession>A0A0C3BRF3</accession>
<dbReference type="EMBL" id="KN832975">
    <property type="protein sequence ID" value="KIM89063.1"/>
    <property type="molecule type" value="Genomic_DNA"/>
</dbReference>
<feature type="transmembrane region" description="Helical" evidence="1">
    <location>
        <begin position="6"/>
        <end position="23"/>
    </location>
</feature>
<keyword evidence="4" id="KW-1185">Reference proteome</keyword>
<feature type="transmembrane region" description="Helical" evidence="1">
    <location>
        <begin position="57"/>
        <end position="86"/>
    </location>
</feature>
<organism evidence="3 4">
    <name type="scientific">Piloderma croceum (strain F 1598)</name>
    <dbReference type="NCBI Taxonomy" id="765440"/>
    <lineage>
        <taxon>Eukaryota</taxon>
        <taxon>Fungi</taxon>
        <taxon>Dikarya</taxon>
        <taxon>Basidiomycota</taxon>
        <taxon>Agaricomycotina</taxon>
        <taxon>Agaricomycetes</taxon>
        <taxon>Agaricomycetidae</taxon>
        <taxon>Atheliales</taxon>
        <taxon>Atheliaceae</taxon>
        <taxon>Piloderma</taxon>
    </lineage>
</organism>
<dbReference type="InParanoid" id="A0A0C3BRF3"/>